<organism evidence="2">
    <name type="scientific">freshwater metagenome</name>
    <dbReference type="NCBI Taxonomy" id="449393"/>
    <lineage>
        <taxon>unclassified sequences</taxon>
        <taxon>metagenomes</taxon>
        <taxon>ecological metagenomes</taxon>
    </lineage>
</organism>
<evidence type="ECO:0000259" key="1">
    <source>
        <dbReference type="Pfam" id="PF08281"/>
    </source>
</evidence>
<dbReference type="EMBL" id="CAFBRV010000002">
    <property type="protein sequence ID" value="CAB5103011.1"/>
    <property type="molecule type" value="Genomic_DNA"/>
</dbReference>
<dbReference type="Gene3D" id="1.10.10.10">
    <property type="entry name" value="Winged helix-like DNA-binding domain superfamily/Winged helix DNA-binding domain"/>
    <property type="match status" value="1"/>
</dbReference>
<dbReference type="Pfam" id="PF08281">
    <property type="entry name" value="Sigma70_r4_2"/>
    <property type="match status" value="1"/>
</dbReference>
<gene>
    <name evidence="2" type="ORF">UFOPK4410_00057</name>
</gene>
<evidence type="ECO:0000313" key="2">
    <source>
        <dbReference type="EMBL" id="CAB5103011.1"/>
    </source>
</evidence>
<dbReference type="SUPFAM" id="SSF88659">
    <property type="entry name" value="Sigma3 and sigma4 domains of RNA polymerase sigma factors"/>
    <property type="match status" value="1"/>
</dbReference>
<dbReference type="GO" id="GO:0006352">
    <property type="term" value="P:DNA-templated transcription initiation"/>
    <property type="evidence" value="ECO:0007669"/>
    <property type="project" value="InterPro"/>
</dbReference>
<dbReference type="InterPro" id="IPR036388">
    <property type="entry name" value="WH-like_DNA-bd_sf"/>
</dbReference>
<dbReference type="AlphaFoldDB" id="A0A6J7VTK1"/>
<dbReference type="GO" id="GO:0016987">
    <property type="term" value="F:sigma factor activity"/>
    <property type="evidence" value="ECO:0007669"/>
    <property type="project" value="InterPro"/>
</dbReference>
<reference evidence="2" key="1">
    <citation type="submission" date="2020-05" db="EMBL/GenBank/DDBJ databases">
        <authorList>
            <person name="Chiriac C."/>
            <person name="Salcher M."/>
            <person name="Ghai R."/>
            <person name="Kavagutti S V."/>
        </authorList>
    </citation>
    <scope>NUCLEOTIDE SEQUENCE</scope>
</reference>
<accession>A0A6J7VTK1</accession>
<name>A0A6J7VTK1_9ZZZZ</name>
<feature type="domain" description="RNA polymerase sigma factor 70 region 4 type 2" evidence="1">
    <location>
        <begin position="7"/>
        <end position="57"/>
    </location>
</feature>
<proteinExistence type="predicted"/>
<dbReference type="InterPro" id="IPR013324">
    <property type="entry name" value="RNA_pol_sigma_r3/r4-like"/>
</dbReference>
<sequence>MSAPTTLAELLASLSEEERFILTMHYLRSMSSAEIAELLEVPVRAVDAVITAGKAHLSGFIGF</sequence>
<protein>
    <submittedName>
        <fullName evidence="2">Unannotated protein</fullName>
    </submittedName>
</protein>
<dbReference type="InterPro" id="IPR013249">
    <property type="entry name" value="RNA_pol_sigma70_r4_t2"/>
</dbReference>
<dbReference type="GO" id="GO:0003677">
    <property type="term" value="F:DNA binding"/>
    <property type="evidence" value="ECO:0007669"/>
    <property type="project" value="InterPro"/>
</dbReference>